<sequence length="107" mass="12580">MNNIKSVWIGTEEKEPILREKTELNDNSDVIVTFENGDKYVATFFTYENIESLRQKNQKTGECLNGKYFCATDLILIDKLNRKEVLNVINHMIKEDEFYTYFDKVNG</sequence>
<evidence type="ECO:0000313" key="1">
    <source>
        <dbReference type="EMBL" id="WCO03590.1"/>
    </source>
</evidence>
<protein>
    <recommendedName>
        <fullName evidence="3">Phage protein</fullName>
    </recommendedName>
</protein>
<reference evidence="1 2" key="1">
    <citation type="submission" date="2023-01" db="EMBL/GenBank/DDBJ databases">
        <title>Psychroserpens ponticola sp. nov., isolated from seawater.</title>
        <authorList>
            <person name="Kristyanto S."/>
            <person name="Jung J."/>
            <person name="Kim J.M."/>
            <person name="Jeon C.O."/>
        </authorList>
    </citation>
    <scope>NUCLEOTIDE SEQUENCE [LARGE SCALE GENOMIC DNA]</scope>
    <source>
        <strain evidence="1 2">MSW6</strain>
    </source>
</reference>
<evidence type="ECO:0008006" key="3">
    <source>
        <dbReference type="Google" id="ProtNLM"/>
    </source>
</evidence>
<proteinExistence type="predicted"/>
<dbReference type="Proteomes" id="UP001202717">
    <property type="component" value="Chromosome"/>
</dbReference>
<organism evidence="1 2">
    <name type="scientific">Psychroserpens ponticola</name>
    <dbReference type="NCBI Taxonomy" id="2932268"/>
    <lineage>
        <taxon>Bacteria</taxon>
        <taxon>Pseudomonadati</taxon>
        <taxon>Bacteroidota</taxon>
        <taxon>Flavobacteriia</taxon>
        <taxon>Flavobacteriales</taxon>
        <taxon>Flavobacteriaceae</taxon>
        <taxon>Psychroserpens</taxon>
    </lineage>
</organism>
<dbReference type="EMBL" id="CP116221">
    <property type="protein sequence ID" value="WCO03590.1"/>
    <property type="molecule type" value="Genomic_DNA"/>
</dbReference>
<dbReference type="RefSeq" id="WP_249997280.1">
    <property type="nucleotide sequence ID" value="NZ_CP116221.1"/>
</dbReference>
<keyword evidence="2" id="KW-1185">Reference proteome</keyword>
<name>A0ABY7S3K7_9FLAO</name>
<evidence type="ECO:0000313" key="2">
    <source>
        <dbReference type="Proteomes" id="UP001202717"/>
    </source>
</evidence>
<accession>A0ABY7S3K7</accession>
<gene>
    <name evidence="1" type="ORF">MUN68_008785</name>
</gene>